<dbReference type="VEuPathDB" id="FungiDB:PV08_01508"/>
<dbReference type="RefSeq" id="XP_016241145.1">
    <property type="nucleotide sequence ID" value="XM_016375869.1"/>
</dbReference>
<dbReference type="EMBL" id="KN847492">
    <property type="protein sequence ID" value="KIW20929.1"/>
    <property type="molecule type" value="Genomic_DNA"/>
</dbReference>
<keyword evidence="3" id="KW-1185">Reference proteome</keyword>
<name>A0A0D2CBP2_9EURO</name>
<dbReference type="OrthoDB" id="5986190at2759"/>
<dbReference type="GeneID" id="27328591"/>
<feature type="region of interest" description="Disordered" evidence="1">
    <location>
        <begin position="72"/>
        <end position="93"/>
    </location>
</feature>
<evidence type="ECO:0000256" key="1">
    <source>
        <dbReference type="SAM" id="MobiDB-lite"/>
    </source>
</evidence>
<protein>
    <submittedName>
        <fullName evidence="2">Uncharacterized protein</fullName>
    </submittedName>
</protein>
<gene>
    <name evidence="2" type="ORF">PV08_01508</name>
</gene>
<dbReference type="AlphaFoldDB" id="A0A0D2CBP2"/>
<evidence type="ECO:0000313" key="3">
    <source>
        <dbReference type="Proteomes" id="UP000053328"/>
    </source>
</evidence>
<reference evidence="2 3" key="1">
    <citation type="submission" date="2015-01" db="EMBL/GenBank/DDBJ databases">
        <title>The Genome Sequence of Exophiala spinifera CBS89968.</title>
        <authorList>
            <consortium name="The Broad Institute Genomics Platform"/>
            <person name="Cuomo C."/>
            <person name="de Hoog S."/>
            <person name="Gorbushina A."/>
            <person name="Stielow B."/>
            <person name="Teixiera M."/>
            <person name="Abouelleil A."/>
            <person name="Chapman S.B."/>
            <person name="Priest M."/>
            <person name="Young S.K."/>
            <person name="Wortman J."/>
            <person name="Nusbaum C."/>
            <person name="Birren B."/>
        </authorList>
    </citation>
    <scope>NUCLEOTIDE SEQUENCE [LARGE SCALE GENOMIC DNA]</scope>
    <source>
        <strain evidence="2 3">CBS 89968</strain>
    </source>
</reference>
<organism evidence="2 3">
    <name type="scientific">Exophiala spinifera</name>
    <dbReference type="NCBI Taxonomy" id="91928"/>
    <lineage>
        <taxon>Eukaryota</taxon>
        <taxon>Fungi</taxon>
        <taxon>Dikarya</taxon>
        <taxon>Ascomycota</taxon>
        <taxon>Pezizomycotina</taxon>
        <taxon>Eurotiomycetes</taxon>
        <taxon>Chaetothyriomycetidae</taxon>
        <taxon>Chaetothyriales</taxon>
        <taxon>Herpotrichiellaceae</taxon>
        <taxon>Exophiala</taxon>
    </lineage>
</organism>
<dbReference type="Proteomes" id="UP000053328">
    <property type="component" value="Unassembled WGS sequence"/>
</dbReference>
<accession>A0A0D2CBP2</accession>
<evidence type="ECO:0000313" key="2">
    <source>
        <dbReference type="EMBL" id="KIW20929.1"/>
    </source>
</evidence>
<proteinExistence type="predicted"/>
<dbReference type="HOGENOM" id="CLU_595861_0_0_1"/>
<sequence>MTSIIFINVQDVSDHSKARARQHAATVYHRRKRLTGCRHYQKASRSRTDGDADLVKDEPVSQGRMMVTRRRPDLTSTMSTAPERPRIDNAGVSAPPWRCTAPTTIKSVADDLKIEAVLRISLDWMVGQYNCRWSSLMEHDSGLLDMDNKLELFRETFYIVSDLLDLNKVNAAFAVLKVTLDTFPRLLQEIHPELLFSLAELAYGLSMPNSSALHSKIKTHVAEMTSLILGSDHPFTILLNMEFVGELRSHVTEVVFKCITDSLGRTFGKTAYQTLVHQFGRSQFYARTGQVEEGKKIMGQVLDTWKCLYGPDSILARLAELEYNLLGLQRQRLHDLSLDAQISNIMCRIESISGICNNKFTDQSPSNFQGIERASGKLRLARWFLQNKRYTFALHCYDRSTLRSGADSSQAISSLADTISNIVETSFKDGSTQIEGGYIVPSQAPIDTSVATMTQTQF</sequence>